<dbReference type="Proteomes" id="UP000273675">
    <property type="component" value="Unassembled WGS sequence"/>
</dbReference>
<accession>A0A495D1F2</accession>
<evidence type="ECO:0000313" key="1">
    <source>
        <dbReference type="EMBL" id="RKQ94261.1"/>
    </source>
</evidence>
<sequence length="104" mass="12420">MTGHIGTRYGGYYELPGTDDFAYVDMRRPQWFEPHPKLTGLRLAIFRIARRLCQRQSIWFSPSWFSNYYRKHGVPPLKPHQTYMHYDKIFYTGEVPVLLPPLNE</sequence>
<proteinExistence type="predicted"/>
<comment type="caution">
    <text evidence="1">The sequence shown here is derived from an EMBL/GenBank/DDBJ whole genome shotgun (WGS) entry which is preliminary data.</text>
</comment>
<evidence type="ECO:0000313" key="2">
    <source>
        <dbReference type="Proteomes" id="UP000273675"/>
    </source>
</evidence>
<reference evidence="1 2" key="1">
    <citation type="submission" date="2018-10" db="EMBL/GenBank/DDBJ databases">
        <title>Genomic Encyclopedia of Type Strains, Phase IV (KMG-IV): sequencing the most valuable type-strain genomes for metagenomic binning, comparative biology and taxonomic classification.</title>
        <authorList>
            <person name="Goeker M."/>
        </authorList>
    </citation>
    <scope>NUCLEOTIDE SEQUENCE [LARGE SCALE GENOMIC DNA]</scope>
    <source>
        <strain evidence="1 2">DSM 4734</strain>
    </source>
</reference>
<gene>
    <name evidence="1" type="ORF">C7435_3236</name>
</gene>
<protein>
    <submittedName>
        <fullName evidence="1">Uncharacterized protein</fullName>
    </submittedName>
</protein>
<name>A0A495D1F2_9PROT</name>
<dbReference type="EMBL" id="RBIM01000008">
    <property type="protein sequence ID" value="RKQ94261.1"/>
    <property type="molecule type" value="Genomic_DNA"/>
</dbReference>
<organism evidence="1 2">
    <name type="scientific">Maricaulis maris</name>
    <dbReference type="NCBI Taxonomy" id="74318"/>
    <lineage>
        <taxon>Bacteria</taxon>
        <taxon>Pseudomonadati</taxon>
        <taxon>Pseudomonadota</taxon>
        <taxon>Alphaproteobacteria</taxon>
        <taxon>Maricaulales</taxon>
        <taxon>Maricaulaceae</taxon>
        <taxon>Maricaulis</taxon>
    </lineage>
</organism>
<dbReference type="AlphaFoldDB" id="A0A495D1F2"/>